<dbReference type="EMBL" id="JABAIK010000003">
    <property type="protein sequence ID" value="NLS12076.1"/>
    <property type="molecule type" value="Genomic_DNA"/>
</dbReference>
<dbReference type="InterPro" id="IPR003538">
    <property type="entry name" value="TonB"/>
</dbReference>
<name>A0A7X8TP79_9VIBR</name>
<evidence type="ECO:0000259" key="13">
    <source>
        <dbReference type="PROSITE" id="PS52015"/>
    </source>
</evidence>
<reference evidence="14 15" key="1">
    <citation type="submission" date="2020-04" db="EMBL/GenBank/DDBJ databases">
        <title>Vibrio sp. SM6, a novel species isolated from seawater.</title>
        <authorList>
            <person name="Wang X."/>
        </authorList>
    </citation>
    <scope>NUCLEOTIDE SEQUENCE [LARGE SCALE GENOMIC DNA]</scope>
    <source>
        <strain evidence="14 15">SM6</strain>
    </source>
</reference>
<evidence type="ECO:0000256" key="11">
    <source>
        <dbReference type="SAM" id="MobiDB-lite"/>
    </source>
</evidence>
<dbReference type="NCBIfam" id="TIGR01352">
    <property type="entry name" value="tonB_Cterm"/>
    <property type="match status" value="1"/>
</dbReference>
<evidence type="ECO:0000256" key="4">
    <source>
        <dbReference type="ARBA" id="ARBA00022475"/>
    </source>
</evidence>
<dbReference type="InterPro" id="IPR051045">
    <property type="entry name" value="TonB-dependent_transducer"/>
</dbReference>
<dbReference type="PROSITE" id="PS52015">
    <property type="entry name" value="TONB_CTD"/>
    <property type="match status" value="1"/>
</dbReference>
<evidence type="ECO:0000256" key="8">
    <source>
        <dbReference type="ARBA" id="ARBA00022989"/>
    </source>
</evidence>
<proteinExistence type="inferred from homology"/>
<accession>A0A7X8TP79</accession>
<evidence type="ECO:0000256" key="9">
    <source>
        <dbReference type="ARBA" id="ARBA00023136"/>
    </source>
</evidence>
<keyword evidence="6" id="KW-0812">Transmembrane</keyword>
<keyword evidence="9" id="KW-0472">Membrane</keyword>
<dbReference type="AlphaFoldDB" id="A0A7X8TP79"/>
<evidence type="ECO:0000256" key="10">
    <source>
        <dbReference type="RuleBase" id="RU362123"/>
    </source>
</evidence>
<keyword evidence="4 10" id="KW-1003">Cell membrane</keyword>
<evidence type="ECO:0000256" key="2">
    <source>
        <dbReference type="ARBA" id="ARBA00006555"/>
    </source>
</evidence>
<keyword evidence="12" id="KW-0732">Signal</keyword>
<keyword evidence="7 10" id="KW-0653">Protein transport</keyword>
<feature type="region of interest" description="Disordered" evidence="11">
    <location>
        <begin position="54"/>
        <end position="74"/>
    </location>
</feature>
<sequence length="206" mass="22996">MIRMLLAVPFAALSAMMLFSLMAWMTHQGHQRAPEPSSPVRFDMVMVENDSQVQRRQRSVPEQPTPPQVPEQAPVSQSNMALEPMTPLVASQALGLETGLAGIGINAPDLSTTMGNQQALPLYRVEPRYPSRALKRKLEGHVVLAFTIDTTGRPKDIRIIEAEPKRVFEREAMRALAKWKYQPKVAEGKAIEQLGQTVKLEFKLAK</sequence>
<comment type="caution">
    <text evidence="14">The sequence shown here is derived from an EMBL/GenBank/DDBJ whole genome shotgun (WGS) entry which is preliminary data.</text>
</comment>
<keyword evidence="5 10" id="KW-0997">Cell inner membrane</keyword>
<keyword evidence="10" id="KW-0735">Signal-anchor</keyword>
<dbReference type="GO" id="GO:0015031">
    <property type="term" value="P:protein transport"/>
    <property type="evidence" value="ECO:0007669"/>
    <property type="project" value="UniProtKB-UniRule"/>
</dbReference>
<dbReference type="InterPro" id="IPR037682">
    <property type="entry name" value="TonB_C"/>
</dbReference>
<protein>
    <recommendedName>
        <fullName evidence="10">Protein TonB</fullName>
    </recommendedName>
</protein>
<dbReference type="GO" id="GO:0030288">
    <property type="term" value="C:outer membrane-bounded periplasmic space"/>
    <property type="evidence" value="ECO:0007669"/>
    <property type="project" value="InterPro"/>
</dbReference>
<comment type="subcellular location">
    <subcellularLocation>
        <location evidence="1 10">Cell inner membrane</location>
        <topology evidence="1 10">Single-pass membrane protein</topology>
        <orientation evidence="1 10">Periplasmic side</orientation>
    </subcellularLocation>
</comment>
<evidence type="ECO:0000256" key="3">
    <source>
        <dbReference type="ARBA" id="ARBA00022448"/>
    </source>
</evidence>
<dbReference type="GO" id="GO:0055085">
    <property type="term" value="P:transmembrane transport"/>
    <property type="evidence" value="ECO:0007669"/>
    <property type="project" value="InterPro"/>
</dbReference>
<evidence type="ECO:0000256" key="5">
    <source>
        <dbReference type="ARBA" id="ARBA00022519"/>
    </source>
</evidence>
<evidence type="ECO:0000313" key="14">
    <source>
        <dbReference type="EMBL" id="NLS12076.1"/>
    </source>
</evidence>
<dbReference type="InterPro" id="IPR006260">
    <property type="entry name" value="TonB/TolA_C"/>
</dbReference>
<dbReference type="Pfam" id="PF03544">
    <property type="entry name" value="TonB_C"/>
    <property type="match status" value="1"/>
</dbReference>
<dbReference type="RefSeq" id="WP_168835185.1">
    <property type="nucleotide sequence ID" value="NZ_JABAIK010000003.1"/>
</dbReference>
<evidence type="ECO:0000256" key="12">
    <source>
        <dbReference type="SAM" id="SignalP"/>
    </source>
</evidence>
<comment type="function">
    <text evidence="10">Interacts with outer membrane receptor proteins that carry out high-affinity binding and energy dependent uptake into the periplasmic space of specific substrates. It could act to transduce energy from the cytoplasmic membrane to specific energy-requiring processes in the outer membrane, resulting in the release into the periplasm of ligands bound by these outer membrane proteins.</text>
</comment>
<dbReference type="GO" id="GO:0015891">
    <property type="term" value="P:siderophore transport"/>
    <property type="evidence" value="ECO:0007669"/>
    <property type="project" value="InterPro"/>
</dbReference>
<dbReference type="Proteomes" id="UP000535589">
    <property type="component" value="Unassembled WGS sequence"/>
</dbReference>
<evidence type="ECO:0000256" key="7">
    <source>
        <dbReference type="ARBA" id="ARBA00022927"/>
    </source>
</evidence>
<dbReference type="PRINTS" id="PR01374">
    <property type="entry name" value="TONBPROTEIN"/>
</dbReference>
<dbReference type="GO" id="GO:0005886">
    <property type="term" value="C:plasma membrane"/>
    <property type="evidence" value="ECO:0007669"/>
    <property type="project" value="UniProtKB-SubCell"/>
</dbReference>
<feature type="chain" id="PRO_5031331854" description="Protein TonB" evidence="12">
    <location>
        <begin position="24"/>
        <end position="206"/>
    </location>
</feature>
<evidence type="ECO:0000313" key="15">
    <source>
        <dbReference type="Proteomes" id="UP000535589"/>
    </source>
</evidence>
<keyword evidence="15" id="KW-1185">Reference proteome</keyword>
<keyword evidence="3 10" id="KW-0813">Transport</keyword>
<dbReference type="PANTHER" id="PTHR33446:SF14">
    <property type="entry name" value="PROTEIN TONB"/>
    <property type="match status" value="1"/>
</dbReference>
<comment type="similarity">
    <text evidence="2 10">Belongs to the TonB family.</text>
</comment>
<dbReference type="PANTHER" id="PTHR33446">
    <property type="entry name" value="PROTEIN TONB-RELATED"/>
    <property type="match status" value="1"/>
</dbReference>
<feature type="signal peptide" evidence="12">
    <location>
        <begin position="1"/>
        <end position="23"/>
    </location>
</feature>
<dbReference type="Gene3D" id="3.30.1150.10">
    <property type="match status" value="1"/>
</dbReference>
<organism evidence="14 15">
    <name type="scientific">Vibrio agarilyticus</name>
    <dbReference type="NCBI Taxonomy" id="2726741"/>
    <lineage>
        <taxon>Bacteria</taxon>
        <taxon>Pseudomonadati</taxon>
        <taxon>Pseudomonadota</taxon>
        <taxon>Gammaproteobacteria</taxon>
        <taxon>Vibrionales</taxon>
        <taxon>Vibrionaceae</taxon>
        <taxon>Vibrio</taxon>
    </lineage>
</organism>
<dbReference type="GO" id="GO:0031992">
    <property type="term" value="F:energy transducer activity"/>
    <property type="evidence" value="ECO:0007669"/>
    <property type="project" value="InterPro"/>
</dbReference>
<evidence type="ECO:0000256" key="1">
    <source>
        <dbReference type="ARBA" id="ARBA00004383"/>
    </source>
</evidence>
<keyword evidence="8" id="KW-1133">Transmembrane helix</keyword>
<dbReference type="SUPFAM" id="SSF74653">
    <property type="entry name" value="TolA/TonB C-terminal domain"/>
    <property type="match status" value="1"/>
</dbReference>
<evidence type="ECO:0000256" key="6">
    <source>
        <dbReference type="ARBA" id="ARBA00022692"/>
    </source>
</evidence>
<feature type="domain" description="TonB C-terminal" evidence="13">
    <location>
        <begin position="114"/>
        <end position="206"/>
    </location>
</feature>
<dbReference type="FunFam" id="3.30.1150.10:FF:000006">
    <property type="entry name" value="Protein TonB"/>
    <property type="match status" value="1"/>
</dbReference>
<gene>
    <name evidence="14" type="ORF">HGP28_04105</name>
</gene>